<dbReference type="PANTHER" id="PTHR10851:SF4">
    <property type="entry name" value="PYRIDOXAL 5'-PHOSPHATE SYNTHASE"/>
    <property type="match status" value="1"/>
</dbReference>
<feature type="domain" description="Pyridoxine 5'-phosphate oxidase dimerisation C-terminal" evidence="11">
    <location>
        <begin position="211"/>
        <end position="249"/>
    </location>
</feature>
<evidence type="ECO:0000256" key="2">
    <source>
        <dbReference type="ARBA" id="ARBA00003691"/>
    </source>
</evidence>
<dbReference type="GO" id="GO:0010181">
    <property type="term" value="F:FMN binding"/>
    <property type="evidence" value="ECO:0007669"/>
    <property type="project" value="InterPro"/>
</dbReference>
<evidence type="ECO:0000256" key="3">
    <source>
        <dbReference type="ARBA" id="ARBA00004738"/>
    </source>
</evidence>
<evidence type="ECO:0000256" key="6">
    <source>
        <dbReference type="ARBA" id="ARBA00012801"/>
    </source>
</evidence>
<feature type="domain" description="Pyridoxamine 5'-phosphate oxidase N-terminal" evidence="10">
    <location>
        <begin position="74"/>
        <end position="154"/>
    </location>
</feature>
<dbReference type="Gene3D" id="2.30.110.10">
    <property type="entry name" value="Electron Transport, Fmn-binding Protein, Chain A"/>
    <property type="match status" value="1"/>
</dbReference>
<comment type="pathway">
    <text evidence="4">Cofactor metabolism; pyridoxal 5'-phosphate salvage; pyridoxal 5'-phosphate from pyridoxine 5'-phosphate: step 1/1.</text>
</comment>
<evidence type="ECO:0000256" key="9">
    <source>
        <dbReference type="ARBA" id="ARBA00023002"/>
    </source>
</evidence>
<dbReference type="EMBL" id="OU963869">
    <property type="protein sequence ID" value="CAH0776390.1"/>
    <property type="molecule type" value="Genomic_DNA"/>
</dbReference>
<dbReference type="SUPFAM" id="SSF50475">
    <property type="entry name" value="FMN-binding split barrel"/>
    <property type="match status" value="1"/>
</dbReference>
<dbReference type="Proteomes" id="UP001152759">
    <property type="component" value="Chromosome 8"/>
</dbReference>
<evidence type="ECO:0000256" key="4">
    <source>
        <dbReference type="ARBA" id="ARBA00005037"/>
    </source>
</evidence>
<evidence type="ECO:0000256" key="8">
    <source>
        <dbReference type="ARBA" id="ARBA00022643"/>
    </source>
</evidence>
<keyword evidence="7" id="KW-0285">Flavoprotein</keyword>
<accession>A0A9P0G4W4</accession>
<keyword evidence="13" id="KW-1185">Reference proteome</keyword>
<keyword evidence="8" id="KW-0288">FMN</keyword>
<dbReference type="PANTHER" id="PTHR10851">
    <property type="entry name" value="PYRIDOXINE-5-PHOSPHATE OXIDASE"/>
    <property type="match status" value="1"/>
</dbReference>
<dbReference type="OrthoDB" id="303614at2759"/>
<dbReference type="KEGG" id="btab:109043247"/>
<dbReference type="InterPro" id="IPR019576">
    <property type="entry name" value="Pyridoxamine_oxidase_dimer_C"/>
</dbReference>
<comment type="similarity">
    <text evidence="5">Belongs to the pyridoxamine 5'-phosphate oxidase family.</text>
</comment>
<evidence type="ECO:0000256" key="5">
    <source>
        <dbReference type="ARBA" id="ARBA00007301"/>
    </source>
</evidence>
<protein>
    <recommendedName>
        <fullName evidence="6">pyridoxal 5'-phosphate synthase</fullName>
        <ecNumber evidence="6">1.4.3.5</ecNumber>
    </recommendedName>
</protein>
<dbReference type="InterPro" id="IPR011576">
    <property type="entry name" value="Pyridox_Oxase_N"/>
</dbReference>
<evidence type="ECO:0000259" key="10">
    <source>
        <dbReference type="Pfam" id="PF01243"/>
    </source>
</evidence>
<dbReference type="AlphaFoldDB" id="A0A9P0G4W4"/>
<evidence type="ECO:0000256" key="1">
    <source>
        <dbReference type="ARBA" id="ARBA00001917"/>
    </source>
</evidence>
<dbReference type="Pfam" id="PF10590">
    <property type="entry name" value="PNP_phzG_C"/>
    <property type="match status" value="1"/>
</dbReference>
<reference evidence="12" key="1">
    <citation type="submission" date="2021-12" db="EMBL/GenBank/DDBJ databases">
        <authorList>
            <person name="King R."/>
        </authorList>
    </citation>
    <scope>NUCLEOTIDE SEQUENCE</scope>
</reference>
<organism evidence="12 13">
    <name type="scientific">Bemisia tabaci</name>
    <name type="common">Sweetpotato whitefly</name>
    <name type="synonym">Aleurodes tabaci</name>
    <dbReference type="NCBI Taxonomy" id="7038"/>
    <lineage>
        <taxon>Eukaryota</taxon>
        <taxon>Metazoa</taxon>
        <taxon>Ecdysozoa</taxon>
        <taxon>Arthropoda</taxon>
        <taxon>Hexapoda</taxon>
        <taxon>Insecta</taxon>
        <taxon>Pterygota</taxon>
        <taxon>Neoptera</taxon>
        <taxon>Paraneoptera</taxon>
        <taxon>Hemiptera</taxon>
        <taxon>Sternorrhyncha</taxon>
        <taxon>Aleyrodoidea</taxon>
        <taxon>Aleyrodidae</taxon>
        <taxon>Aleyrodinae</taxon>
        <taxon>Bemisia</taxon>
    </lineage>
</organism>
<dbReference type="Pfam" id="PF01243">
    <property type="entry name" value="PNPOx_N"/>
    <property type="match status" value="1"/>
</dbReference>
<keyword evidence="9" id="KW-0560">Oxidoreductase</keyword>
<evidence type="ECO:0000256" key="7">
    <source>
        <dbReference type="ARBA" id="ARBA00022630"/>
    </source>
</evidence>
<dbReference type="InterPro" id="IPR012349">
    <property type="entry name" value="Split_barrel_FMN-bd"/>
</dbReference>
<comment type="function">
    <text evidence="2">Catalyzes the oxidation of either pyridoxine 5'-phosphate (PNP) or pyridoxamine 5'-phosphate (PMP) into pyridoxal 5'-phosphate (PLP).</text>
</comment>
<dbReference type="GO" id="GO:0004733">
    <property type="term" value="F:pyridoxamine phosphate oxidase activity"/>
    <property type="evidence" value="ECO:0007669"/>
    <property type="project" value="UniProtKB-EC"/>
</dbReference>
<evidence type="ECO:0000313" key="12">
    <source>
        <dbReference type="EMBL" id="CAH0776390.1"/>
    </source>
</evidence>
<dbReference type="InterPro" id="IPR000659">
    <property type="entry name" value="Pyridox_Oxase"/>
</dbReference>
<dbReference type="GO" id="GO:0008615">
    <property type="term" value="P:pyridoxine biosynthetic process"/>
    <property type="evidence" value="ECO:0007669"/>
    <property type="project" value="InterPro"/>
</dbReference>
<evidence type="ECO:0000313" key="13">
    <source>
        <dbReference type="Proteomes" id="UP001152759"/>
    </source>
</evidence>
<sequence length="250" mass="28907">MLEKQAIRLASRVPSVFHSLRYSSIGLPQEKVEPSFIPTDSNLHRIEPMSKHPMELFKAWYGDHVQLNPNNLMANVLSLSTATKSGRVSNRTLILRRLDEDGFVIMTDGRSKKSAELAENPFAAMSFLWLCMKGQACLSRQVRIEGKVEALDESNWIDIYEKEPLFCKIRAHICNQGREVEWRDLKNHHDQLLKEVEEGNRELEKPAHVVAYKLHPDMIEFYESFGLTIGDRLLYRKQDDNSWRVSRIAA</sequence>
<comment type="cofactor">
    <cofactor evidence="1">
        <name>FMN</name>
        <dbReference type="ChEBI" id="CHEBI:58210"/>
    </cofactor>
</comment>
<gene>
    <name evidence="12" type="ORF">BEMITA_LOCUS12488</name>
</gene>
<comment type="pathway">
    <text evidence="3">Cofactor metabolism; pyridoxal 5'-phosphate salvage; pyridoxal 5'-phosphate from pyridoxamine 5'-phosphate: step 1/1.</text>
</comment>
<dbReference type="PIRSF" id="PIRSF000190">
    <property type="entry name" value="Pyd_amn-ph_oxd"/>
    <property type="match status" value="1"/>
</dbReference>
<name>A0A9P0G4W4_BEMTA</name>
<proteinExistence type="inferred from homology"/>
<dbReference type="EC" id="1.4.3.5" evidence="6"/>
<evidence type="ECO:0000259" key="11">
    <source>
        <dbReference type="Pfam" id="PF10590"/>
    </source>
</evidence>